<keyword evidence="2" id="KW-1185">Reference proteome</keyword>
<dbReference type="Proteomes" id="UP000646365">
    <property type="component" value="Unassembled WGS sequence"/>
</dbReference>
<sequence>MVAHPDDEILWLSGLVSSAGQVVFCFGDPFERPKLAAARRQAVAALPLPGLVDLQIPESGARFSADWTRPRLTPSGIEVTDDAARARYEANFLMLVDRLRPVLAGCGDVYTHNPWGEYGHTEHIQVHRAVVALQAELGFTTWFSNYVGARSWPLAREVARQPCWTARRPIAPDRTTAHRFSRVYRRHGAWTWSLFHRWPAEEMLYAQAPAGNDDARYELSGERLLDVAGLQWWAPWRRVSRRLD</sequence>
<gene>
    <name evidence="1" type="ORF">GCM10011611_62200</name>
</gene>
<proteinExistence type="predicted"/>
<dbReference type="InterPro" id="IPR024078">
    <property type="entry name" value="LmbE-like_dom_sf"/>
</dbReference>
<dbReference type="SUPFAM" id="SSF102588">
    <property type="entry name" value="LmbE-like"/>
    <property type="match status" value="1"/>
</dbReference>
<protein>
    <recommendedName>
        <fullName evidence="3">PIG-L family deacetylase</fullName>
    </recommendedName>
</protein>
<evidence type="ECO:0008006" key="3">
    <source>
        <dbReference type="Google" id="ProtNLM"/>
    </source>
</evidence>
<name>A0A8J2Z0L4_9PROT</name>
<accession>A0A8J2Z0L4</accession>
<comment type="caution">
    <text evidence="1">The sequence shown here is derived from an EMBL/GenBank/DDBJ whole genome shotgun (WGS) entry which is preliminary data.</text>
</comment>
<evidence type="ECO:0000313" key="1">
    <source>
        <dbReference type="EMBL" id="GGF47317.1"/>
    </source>
</evidence>
<reference evidence="1" key="1">
    <citation type="journal article" date="2014" name="Int. J. Syst. Evol. Microbiol.">
        <title>Complete genome sequence of Corynebacterium casei LMG S-19264T (=DSM 44701T), isolated from a smear-ripened cheese.</title>
        <authorList>
            <consortium name="US DOE Joint Genome Institute (JGI-PGF)"/>
            <person name="Walter F."/>
            <person name="Albersmeier A."/>
            <person name="Kalinowski J."/>
            <person name="Ruckert C."/>
        </authorList>
    </citation>
    <scope>NUCLEOTIDE SEQUENCE</scope>
    <source>
        <strain evidence="1">CGMCC 1.15725</strain>
    </source>
</reference>
<dbReference type="Gene3D" id="3.40.50.10320">
    <property type="entry name" value="LmbE-like"/>
    <property type="match status" value="1"/>
</dbReference>
<reference evidence="1" key="2">
    <citation type="submission" date="2020-09" db="EMBL/GenBank/DDBJ databases">
        <authorList>
            <person name="Sun Q."/>
            <person name="Zhou Y."/>
        </authorList>
    </citation>
    <scope>NUCLEOTIDE SEQUENCE</scope>
    <source>
        <strain evidence="1">CGMCC 1.15725</strain>
    </source>
</reference>
<evidence type="ECO:0000313" key="2">
    <source>
        <dbReference type="Proteomes" id="UP000646365"/>
    </source>
</evidence>
<organism evidence="1 2">
    <name type="scientific">Aliidongia dinghuensis</name>
    <dbReference type="NCBI Taxonomy" id="1867774"/>
    <lineage>
        <taxon>Bacteria</taxon>
        <taxon>Pseudomonadati</taxon>
        <taxon>Pseudomonadota</taxon>
        <taxon>Alphaproteobacteria</taxon>
        <taxon>Rhodospirillales</taxon>
        <taxon>Dongiaceae</taxon>
        <taxon>Aliidongia</taxon>
    </lineage>
</organism>
<dbReference type="EMBL" id="BMJQ01000025">
    <property type="protein sequence ID" value="GGF47317.1"/>
    <property type="molecule type" value="Genomic_DNA"/>
</dbReference>
<dbReference type="AlphaFoldDB" id="A0A8J2Z0L4"/>